<evidence type="ECO:0000313" key="1">
    <source>
        <dbReference type="EMBL" id="KAI3376807.1"/>
    </source>
</evidence>
<comment type="caution">
    <text evidence="1">The sequence shown here is derived from an EMBL/GenBank/DDBJ whole genome shotgun (WGS) entry which is preliminary data.</text>
</comment>
<sequence>MIVHLFGAASSPGCANYGLKHIAAQGQGRYSEARIRFVERNFYVDDGLTSVSSDDEAIQLISEARQLCSAGKLRIHKFISNRQEVLASLPREECAETVRHQDLALSEPLIERALGVKWCISSDQFLFRVVVNERPLSRRGVLSTVASIYDPLGFVAPFILVGKQILQQMCREKTGWDEPLSDDLLSQWESWLLDLQTLADVKIQQCYLPASFGQVQRHELHHFSDASVTGYGECTYLRAVSATGQVHCSLIMGKARVAPTKVTTVPRLELSAAVVAVCTSDLLRKELEIEGAQEIFWTDSRVVLGYVNNEARRFHVFVANRIQRIKESTNPSQWRYVVSEENPADHASRGLKAKELIASNWFKGPDFLWHDKLPSGDIKVGDIAVEDPEVRKAFVYKTLTTEDSLLDRFLKFSSWTRLVQAIARLVRWVREVKGLVSRTNEATSLEERREAELTIIGIVHRATFSEEIQNLQCKKEIIGWEVDFSILLYILMSSIQQSCLRLATYQLYWSSTITNKCTIKGRGITMNALRLNGIWIIGCTHAVSSHIYKCVKCRKFRRCTEEQKMADLPRERMETAPPFTYCGMDCFGPFYVKEGRRELKRYGLLFTCMSSRAVHIELLDDMTTDSFINALRTFIAIRGNVRQLRSDQGTNFLGARREFLEAVKEMNQERLKQLGYNQNQNQQQVSDHDEIQQRCKE</sequence>
<gene>
    <name evidence="1" type="ORF">L3Q82_000092</name>
</gene>
<proteinExistence type="predicted"/>
<accession>A0ACB8XBB3</accession>
<protein>
    <submittedName>
        <fullName evidence="1">Uncharacterized protein</fullName>
    </submittedName>
</protein>
<evidence type="ECO:0000313" key="2">
    <source>
        <dbReference type="Proteomes" id="UP000831701"/>
    </source>
</evidence>
<name>A0ACB8XBB3_9TELE</name>
<reference evidence="1" key="1">
    <citation type="submission" date="2022-04" db="EMBL/GenBank/DDBJ databases">
        <title>Jade perch genome.</title>
        <authorList>
            <person name="Chao B."/>
        </authorList>
    </citation>
    <scope>NUCLEOTIDE SEQUENCE</scope>
    <source>
        <strain evidence="1">CB-2022</strain>
    </source>
</reference>
<dbReference type="EMBL" id="CM041531">
    <property type="protein sequence ID" value="KAI3376807.1"/>
    <property type="molecule type" value="Genomic_DNA"/>
</dbReference>
<organism evidence="1 2">
    <name type="scientific">Scortum barcoo</name>
    <name type="common">barcoo grunter</name>
    <dbReference type="NCBI Taxonomy" id="214431"/>
    <lineage>
        <taxon>Eukaryota</taxon>
        <taxon>Metazoa</taxon>
        <taxon>Chordata</taxon>
        <taxon>Craniata</taxon>
        <taxon>Vertebrata</taxon>
        <taxon>Euteleostomi</taxon>
        <taxon>Actinopterygii</taxon>
        <taxon>Neopterygii</taxon>
        <taxon>Teleostei</taxon>
        <taxon>Neoteleostei</taxon>
        <taxon>Acanthomorphata</taxon>
        <taxon>Eupercaria</taxon>
        <taxon>Centrarchiformes</taxon>
        <taxon>Terapontoidei</taxon>
        <taxon>Terapontidae</taxon>
        <taxon>Scortum</taxon>
    </lineage>
</organism>
<keyword evidence="2" id="KW-1185">Reference proteome</keyword>
<dbReference type="Proteomes" id="UP000831701">
    <property type="component" value="Chromosome 1"/>
</dbReference>